<evidence type="ECO:0000313" key="2">
    <source>
        <dbReference type="Proteomes" id="UP001439008"/>
    </source>
</evidence>
<reference evidence="1 2" key="1">
    <citation type="journal article" date="2024" name="BMC Biol.">
        <title>Comparative genomics of Ascetosporea gives new insight into the evolutionary basis for animal parasitism in Rhizaria.</title>
        <authorList>
            <person name="Hiltunen Thoren M."/>
            <person name="Onut-Brannstrom I."/>
            <person name="Alfjorden A."/>
            <person name="Peckova H."/>
            <person name="Swords F."/>
            <person name="Hooper C."/>
            <person name="Holzer A.S."/>
            <person name="Bass D."/>
            <person name="Burki F."/>
        </authorList>
    </citation>
    <scope>NUCLEOTIDE SEQUENCE [LARGE SCALE GENOMIC DNA]</scope>
    <source>
        <strain evidence="1">20-A016</strain>
    </source>
</reference>
<feature type="non-terminal residue" evidence="1">
    <location>
        <position position="209"/>
    </location>
</feature>
<dbReference type="SUPFAM" id="SSF56784">
    <property type="entry name" value="HAD-like"/>
    <property type="match status" value="1"/>
</dbReference>
<evidence type="ECO:0000313" key="1">
    <source>
        <dbReference type="EMBL" id="MES1920671.1"/>
    </source>
</evidence>
<keyword evidence="2" id="KW-1185">Reference proteome</keyword>
<protein>
    <submittedName>
        <fullName evidence="1">Threalose-6-phosphate phosphatase</fullName>
    </submittedName>
</protein>
<accession>A0ABV2ALX4</accession>
<dbReference type="EMBL" id="JBDODL010000797">
    <property type="protein sequence ID" value="MES1920671.1"/>
    <property type="molecule type" value="Genomic_DNA"/>
</dbReference>
<gene>
    <name evidence="1" type="primary">TPS2</name>
    <name evidence="1" type="ORF">MHBO_002320</name>
</gene>
<proteinExistence type="predicted"/>
<dbReference type="InterPro" id="IPR003337">
    <property type="entry name" value="Trehalose_PPase"/>
</dbReference>
<dbReference type="PANTHER" id="PTHR10788:SF106">
    <property type="entry name" value="BCDNA.GH08860"/>
    <property type="match status" value="1"/>
</dbReference>
<name>A0ABV2ALX4_9EUKA</name>
<dbReference type="Pfam" id="PF02358">
    <property type="entry name" value="Trehalose_PPase"/>
    <property type="match status" value="1"/>
</dbReference>
<dbReference type="InterPro" id="IPR001830">
    <property type="entry name" value="Glyco_trans_20"/>
</dbReference>
<dbReference type="PANTHER" id="PTHR10788">
    <property type="entry name" value="TREHALOSE-6-PHOSPHATE SYNTHASE"/>
    <property type="match status" value="1"/>
</dbReference>
<comment type="caution">
    <text evidence="1">The sequence shown here is derived from an EMBL/GenBank/DDBJ whole genome shotgun (WGS) entry which is preliminary data.</text>
</comment>
<sequence>MENIFTNIPALLLAENGYYLKDNKRTKNWTKTQEMHLTWMDSAEKMVYYFVKRTPGSFIERLETSIYWYYAGCVGAFSEKQARDLIRNLQMGPLINTPTEVIHDQLNKFVKVQLIALNKSYAVKISLSYFHVLSKYEKDEKLSEQKFEFKSSSWIEHVFRNNGQKIIYAYEEIKKYNFILFVGNNFELEKDDYYLFNKKSTSKKNPLLR</sequence>
<dbReference type="Proteomes" id="UP001439008">
    <property type="component" value="Unassembled WGS sequence"/>
</dbReference>
<organism evidence="1 2">
    <name type="scientific">Bonamia ostreae</name>
    <dbReference type="NCBI Taxonomy" id="126728"/>
    <lineage>
        <taxon>Eukaryota</taxon>
        <taxon>Sar</taxon>
        <taxon>Rhizaria</taxon>
        <taxon>Endomyxa</taxon>
        <taxon>Ascetosporea</taxon>
        <taxon>Haplosporida</taxon>
        <taxon>Bonamia</taxon>
    </lineage>
</organism>
<dbReference type="InterPro" id="IPR036412">
    <property type="entry name" value="HAD-like_sf"/>
</dbReference>